<dbReference type="InterPro" id="IPR023214">
    <property type="entry name" value="HAD_sf"/>
</dbReference>
<keyword evidence="2" id="KW-1185">Reference proteome</keyword>
<proteinExistence type="predicted"/>
<dbReference type="Gene3D" id="3.90.1070.10">
    <property type="match status" value="1"/>
</dbReference>
<dbReference type="AlphaFoldDB" id="A0A318KDN8"/>
<dbReference type="Gene3D" id="3.40.50.1000">
    <property type="entry name" value="HAD superfamily/HAD-like"/>
    <property type="match status" value="1"/>
</dbReference>
<comment type="caution">
    <text evidence="1">The sequence shown here is derived from an EMBL/GenBank/DDBJ whole genome shotgun (WGS) entry which is preliminary data.</text>
</comment>
<protein>
    <submittedName>
        <fullName evidence="1">Uncharacterized protein</fullName>
    </submittedName>
</protein>
<dbReference type="SUPFAM" id="SSF56784">
    <property type="entry name" value="HAD-like"/>
    <property type="match status" value="1"/>
</dbReference>
<dbReference type="InterPro" id="IPR036412">
    <property type="entry name" value="HAD-like_sf"/>
</dbReference>
<accession>A0A318KDN8</accession>
<sequence>MQQHALDFLKQDMHVIPVTARNHDAYRRVNIPFTAEAILNYGGIILQANGQPDDCWLTRSRHEAQHSTTLLANWQHALQQEAKHLERDASIRLIVDFGIPFYLVVKMHDQNDPETGIQTLQQAAKRIRQHPAFSNVRIHANGNNLAIIPSWLDKRHAVEHLIKQYRARTNALITFGMGDSLIDLGFMGSCDYILTPGTSQIAATLQQAQP</sequence>
<dbReference type="Proteomes" id="UP000247555">
    <property type="component" value="Unassembled WGS sequence"/>
</dbReference>
<gene>
    <name evidence="1" type="ORF">DFR34_13624</name>
</gene>
<name>A0A318KDN8_9NEIS</name>
<reference evidence="1 2" key="1">
    <citation type="submission" date="2018-05" db="EMBL/GenBank/DDBJ databases">
        <title>Genomic Encyclopedia of Type Strains, Phase IV (KMG-IV): sequencing the most valuable type-strain genomes for metagenomic binning, comparative biology and taxonomic classification.</title>
        <authorList>
            <person name="Goeker M."/>
        </authorList>
    </citation>
    <scope>NUCLEOTIDE SEQUENCE [LARGE SCALE GENOMIC DNA]</scope>
    <source>
        <strain evidence="1 2">DSM 29661</strain>
    </source>
</reference>
<organism evidence="1 2">
    <name type="scientific">Rivihabitans pingtungensis</name>
    <dbReference type="NCBI Taxonomy" id="1054498"/>
    <lineage>
        <taxon>Bacteria</taxon>
        <taxon>Pseudomonadati</taxon>
        <taxon>Pseudomonadota</taxon>
        <taxon>Betaproteobacteria</taxon>
        <taxon>Neisseriales</taxon>
        <taxon>Aquaspirillaceae</taxon>
        <taxon>Rivihabitans</taxon>
    </lineage>
</organism>
<evidence type="ECO:0000313" key="1">
    <source>
        <dbReference type="EMBL" id="PXX74000.1"/>
    </source>
</evidence>
<dbReference type="EMBL" id="QJKI01000036">
    <property type="protein sequence ID" value="PXX74000.1"/>
    <property type="molecule type" value="Genomic_DNA"/>
</dbReference>
<evidence type="ECO:0000313" key="2">
    <source>
        <dbReference type="Proteomes" id="UP000247555"/>
    </source>
</evidence>